<evidence type="ECO:0000256" key="1">
    <source>
        <dbReference type="ARBA" id="ARBA00004123"/>
    </source>
</evidence>
<dbReference type="InterPro" id="IPR011990">
    <property type="entry name" value="TPR-like_helical_dom_sf"/>
</dbReference>
<dbReference type="Gene3D" id="1.25.40.10">
    <property type="entry name" value="Tetratricopeptide repeat domain"/>
    <property type="match status" value="1"/>
</dbReference>
<dbReference type="EMBL" id="CP111028">
    <property type="protein sequence ID" value="WAR30706.1"/>
    <property type="molecule type" value="Genomic_DNA"/>
</dbReference>
<evidence type="ECO:0000256" key="2">
    <source>
        <dbReference type="ARBA" id="ARBA00022490"/>
    </source>
</evidence>
<dbReference type="Proteomes" id="UP001164746">
    <property type="component" value="Chromosome 17"/>
</dbReference>
<dbReference type="PANTHER" id="PTHR15696:SF5">
    <property type="entry name" value="NONSENSE-MEDIATED MRNA DECAY FACTOR SMG7"/>
    <property type="match status" value="1"/>
</dbReference>
<feature type="compositionally biased region" description="Pro residues" evidence="5">
    <location>
        <begin position="968"/>
        <end position="981"/>
    </location>
</feature>
<feature type="domain" description="DNA/RNA-binding" evidence="6">
    <location>
        <begin position="343"/>
        <end position="401"/>
    </location>
</feature>
<feature type="region of interest" description="Disordered" evidence="5">
    <location>
        <begin position="628"/>
        <end position="1121"/>
    </location>
</feature>
<feature type="compositionally biased region" description="Polar residues" evidence="5">
    <location>
        <begin position="1103"/>
        <end position="1121"/>
    </location>
</feature>
<dbReference type="PROSITE" id="PS00854">
    <property type="entry name" value="PROTEASOME_BETA_1"/>
    <property type="match status" value="1"/>
</dbReference>
<feature type="compositionally biased region" description="Low complexity" evidence="5">
    <location>
        <begin position="1045"/>
        <end position="1078"/>
    </location>
</feature>
<feature type="compositionally biased region" description="Polar residues" evidence="5">
    <location>
        <begin position="710"/>
        <end position="726"/>
    </location>
</feature>
<evidence type="ECO:0000313" key="9">
    <source>
        <dbReference type="Proteomes" id="UP001164746"/>
    </source>
</evidence>
<dbReference type="InterPro" id="IPR019458">
    <property type="entry name" value="Est1-like_N"/>
</dbReference>
<feature type="compositionally biased region" description="Polar residues" evidence="5">
    <location>
        <begin position="998"/>
        <end position="1023"/>
    </location>
</feature>
<dbReference type="InterPro" id="IPR016050">
    <property type="entry name" value="Proteasome_bsu_CS"/>
</dbReference>
<dbReference type="Gene3D" id="3.60.20.10">
    <property type="entry name" value="Glutamine Phosphoribosylpyrophosphate, subunit 1, domain 1"/>
    <property type="match status" value="2"/>
</dbReference>
<evidence type="ECO:0000256" key="4">
    <source>
        <dbReference type="ARBA" id="ARBA00023161"/>
    </source>
</evidence>
<dbReference type="Pfam" id="PF10374">
    <property type="entry name" value="EST1"/>
    <property type="match status" value="1"/>
</dbReference>
<feature type="domain" description="Telomerase activating protein Est1-like N-terminal" evidence="7">
    <location>
        <begin position="227"/>
        <end position="340"/>
    </location>
</feature>
<keyword evidence="2" id="KW-0963">Cytoplasm</keyword>
<gene>
    <name evidence="8" type="ORF">MAR_033248</name>
</gene>
<keyword evidence="9" id="KW-1185">Reference proteome</keyword>
<evidence type="ECO:0000313" key="8">
    <source>
        <dbReference type="EMBL" id="WAR30706.1"/>
    </source>
</evidence>
<dbReference type="InterPro" id="IPR045153">
    <property type="entry name" value="Est1/Ebs1-like"/>
</dbReference>
<dbReference type="Pfam" id="PF00227">
    <property type="entry name" value="Proteasome"/>
    <property type="match status" value="2"/>
</dbReference>
<dbReference type="SUPFAM" id="SSF56235">
    <property type="entry name" value="N-terminal nucleophile aminohydrolases (Ntn hydrolases)"/>
    <property type="match status" value="1"/>
</dbReference>
<dbReference type="SUPFAM" id="SSF48452">
    <property type="entry name" value="TPR-like"/>
    <property type="match status" value="1"/>
</dbReference>
<evidence type="ECO:0000256" key="5">
    <source>
        <dbReference type="SAM" id="MobiDB-lite"/>
    </source>
</evidence>
<feature type="compositionally biased region" description="Low complexity" evidence="5">
    <location>
        <begin position="923"/>
        <end position="939"/>
    </location>
</feature>
<feature type="compositionally biased region" description="Polar residues" evidence="5">
    <location>
        <begin position="858"/>
        <end position="870"/>
    </location>
</feature>
<feature type="compositionally biased region" description="Polar residues" evidence="5">
    <location>
        <begin position="813"/>
        <end position="846"/>
    </location>
</feature>
<reference evidence="8" key="1">
    <citation type="submission" date="2022-11" db="EMBL/GenBank/DDBJ databases">
        <title>Centuries of genome instability and evolution in soft-shell clam transmissible cancer (bioRxiv).</title>
        <authorList>
            <person name="Hart S.F.M."/>
            <person name="Yonemitsu M.A."/>
            <person name="Giersch R.M."/>
            <person name="Beal B.F."/>
            <person name="Arriagada G."/>
            <person name="Davis B.W."/>
            <person name="Ostrander E.A."/>
            <person name="Goff S.P."/>
            <person name="Metzger M.J."/>
        </authorList>
    </citation>
    <scope>NUCLEOTIDE SEQUENCE</scope>
    <source>
        <strain evidence="8">MELC-2E11</strain>
        <tissue evidence="8">Siphon/mantle</tissue>
    </source>
</reference>
<dbReference type="PANTHER" id="PTHR15696">
    <property type="entry name" value="SMG-7 SUPPRESSOR WITH MORPHOLOGICAL EFFECT ON GENITALIA PROTEIN 7"/>
    <property type="match status" value="1"/>
</dbReference>
<evidence type="ECO:0000256" key="3">
    <source>
        <dbReference type="ARBA" id="ARBA00022942"/>
    </source>
</evidence>
<dbReference type="InterPro" id="IPR018834">
    <property type="entry name" value="DNA/RNA-bd_Est1-type"/>
</dbReference>
<dbReference type="InterPro" id="IPR001353">
    <property type="entry name" value="Proteasome_sua/b"/>
</dbReference>
<evidence type="ECO:0000259" key="6">
    <source>
        <dbReference type="Pfam" id="PF10373"/>
    </source>
</evidence>
<dbReference type="Pfam" id="PF10373">
    <property type="entry name" value="EST1_DNA_bind"/>
    <property type="match status" value="1"/>
</dbReference>
<keyword evidence="4" id="KW-0866">Nonsense-mediated mRNA decay</keyword>
<feature type="compositionally biased region" description="Polar residues" evidence="5">
    <location>
        <begin position="1033"/>
        <end position="1044"/>
    </location>
</feature>
<evidence type="ECO:0000259" key="7">
    <source>
        <dbReference type="Pfam" id="PF10374"/>
    </source>
</evidence>
<sequence length="1145" mass="126038">MEVEQLRGTEYSSMHGPKQGYFSPYSFNGGSVLAVAGDDFSVIASDSRLSEGFSIHTRDQPKTYQLTPTTVVGSCGFHGDVLTLIKVLKSRIKGCVFSFDPVGSYEREPYRAGGSASSMLQPLMDNQVGFKNQPAENRTKLTKEQVIKIVRDGFISAAERDIYTGDEVVINVVTKDGVEVIKQAEALKSSVSDSSKTISETWSSRQRLEDIYKKVLLSDLEYALDKKVEQELWNYAFKNQINSLQSQAKDKQNVKRAEVQATLNLFLETASGFYLQFLQLLCTTFKLDLPFRRKSACYGVLKERTSSKLKVTPPKKSSCLYVCQHCLVHLGDIARYRQQIDQAQTYYWHAAYLVPFNGQPYNQLAILEASKGNKLSTVFYYIRSLAVKVPFSVAATNLEKLPDFKGRLSASEMITGFLQFHALVHLCTESHESFQVLVQIVAINIFAMNHVQHIADGEGSSGMTNGESELTDDEETCFNLVFALTGGNRANRVKERTKVVEDLPLPEDSELRCFQPIEKAHSGYSYSRLPADGLGFEIETQLRCHRLMEHGRWIMEEQTGVSLFIQTEKGVIKFTSPNTPVTVAKVAKSVTLSLPSNHTSEVRGILVTTASPERKSNRQNVAIQAIMQKQAQQDKGSGGSKVRSVRDEPNSPQYLLGVPTSEPVFFKSPGGRGGMPNQVTGAHTGGVLVLKNNDHLAPSPKPSPQQSSKGWNQQRQGSMSWQQGKTTNEKAGWSNSQGQSSQGQEALWQPGQAAPQRPQTSPGVGQAQWQFPGQPNFSRQEFRPRMPMSGIMGPSTNQQASMFAGNSIRAPYNTPNTQPQENSENQPHPGSTQAPHQPFNQGSMTLGNLMMNRPPGTRMNNMGSPQQSPDSLFPPSRPIGPREGLRMPGQGAGLYGPGFPSMFNHPPPPNRFPMPNYGNPENQGTGSQPGSTQQVPQGPRGFGGPGFHGNSFAPGNDRPLSGRDGQPQTPPQPPRDSPMPPARSATVSFQGYHEGTQKPENYYQSNRSQADVHGNDSQGNMNHQQQQQQQQQGTYSLFSGSPWLSSGDSKSIGSSPFSSESSSIRNSPDPNSDNFNSDIKSNQVLDMGLRFGTLDERGKAPGEQSTGSAGPFFQNNVQSIWSNQAQSPLERLLELQKQQRHTDPH</sequence>
<feature type="compositionally biased region" description="Low complexity" evidence="5">
    <location>
        <begin position="734"/>
        <end position="744"/>
    </location>
</feature>
<protein>
    <submittedName>
        <fullName evidence="8">SMG7-like protein</fullName>
    </submittedName>
</protein>
<organism evidence="8 9">
    <name type="scientific">Mya arenaria</name>
    <name type="common">Soft-shell clam</name>
    <dbReference type="NCBI Taxonomy" id="6604"/>
    <lineage>
        <taxon>Eukaryota</taxon>
        <taxon>Metazoa</taxon>
        <taxon>Spiralia</taxon>
        <taxon>Lophotrochozoa</taxon>
        <taxon>Mollusca</taxon>
        <taxon>Bivalvia</taxon>
        <taxon>Autobranchia</taxon>
        <taxon>Heteroconchia</taxon>
        <taxon>Euheterodonta</taxon>
        <taxon>Imparidentia</taxon>
        <taxon>Neoheterodontei</taxon>
        <taxon>Myida</taxon>
        <taxon>Myoidea</taxon>
        <taxon>Myidae</taxon>
        <taxon>Mya</taxon>
    </lineage>
</organism>
<name>A0ABY7GCL9_MYAAR</name>
<accession>A0ABY7GCL9</accession>
<comment type="subcellular location">
    <subcellularLocation>
        <location evidence="1">Nucleus</location>
    </subcellularLocation>
</comment>
<proteinExistence type="predicted"/>
<feature type="compositionally biased region" description="Polar residues" evidence="5">
    <location>
        <begin position="757"/>
        <end position="779"/>
    </location>
</feature>
<dbReference type="InterPro" id="IPR029055">
    <property type="entry name" value="Ntn_hydrolases_N"/>
</dbReference>
<keyword evidence="3" id="KW-0647">Proteasome</keyword>